<feature type="compositionally biased region" description="Low complexity" evidence="1">
    <location>
        <begin position="885"/>
        <end position="896"/>
    </location>
</feature>
<feature type="compositionally biased region" description="Low complexity" evidence="1">
    <location>
        <begin position="1132"/>
        <end position="1141"/>
    </location>
</feature>
<accession>A0AAN7TBR3</accession>
<evidence type="ECO:0000256" key="1">
    <source>
        <dbReference type="SAM" id="MobiDB-lite"/>
    </source>
</evidence>
<feature type="region of interest" description="Disordered" evidence="1">
    <location>
        <begin position="747"/>
        <end position="784"/>
    </location>
</feature>
<dbReference type="PANTHER" id="PTHR38697:SF1">
    <property type="entry name" value="NUCLEAR PORE COMPLEX PROTEIN SIMILAR TO S. CEREVISIAE NUP2 (EUROFUNG)"/>
    <property type="match status" value="1"/>
</dbReference>
<feature type="compositionally biased region" description="Polar residues" evidence="1">
    <location>
        <begin position="1025"/>
        <end position="1035"/>
    </location>
</feature>
<feature type="compositionally biased region" description="Basic and acidic residues" evidence="1">
    <location>
        <begin position="509"/>
        <end position="518"/>
    </location>
</feature>
<name>A0AAN7TBR3_9PEZI</name>
<feature type="compositionally biased region" description="Basic and acidic residues" evidence="1">
    <location>
        <begin position="970"/>
        <end position="987"/>
    </location>
</feature>
<dbReference type="EMBL" id="JAVRRL010000056">
    <property type="protein sequence ID" value="KAK5109936.1"/>
    <property type="molecule type" value="Genomic_DNA"/>
</dbReference>
<feature type="region of interest" description="Disordered" evidence="1">
    <location>
        <begin position="602"/>
        <end position="629"/>
    </location>
</feature>
<feature type="compositionally biased region" description="Low complexity" evidence="1">
    <location>
        <begin position="495"/>
        <end position="506"/>
    </location>
</feature>
<feature type="compositionally biased region" description="Polar residues" evidence="1">
    <location>
        <begin position="138"/>
        <end position="248"/>
    </location>
</feature>
<dbReference type="PANTHER" id="PTHR38697">
    <property type="entry name" value="NUCLEAR PORE COMPLEX PROTEIN SIMILAR TO S. CEREVISIAE NUP2 (EUROFUNG)"/>
    <property type="match status" value="1"/>
</dbReference>
<feature type="compositionally biased region" description="Polar residues" evidence="1">
    <location>
        <begin position="1058"/>
        <end position="1072"/>
    </location>
</feature>
<feature type="compositionally biased region" description="Gly residues" evidence="1">
    <location>
        <begin position="8"/>
        <end position="20"/>
    </location>
</feature>
<proteinExistence type="predicted"/>
<sequence length="1365" mass="141190">MSKRQQGTQGGGERYGGMDSGGPDDSVDKPGVATAAQLARRKIAQARGRSTPRGARAGSPAVGPPQASNPFQQQSFQFQPQQNSFDFSVSGATPAPVFGDQSQQNGSGGGMFGSQTNGAASFGGFGNGQANGTPAPSFGSNASAPPAQSNGFNPSTNFGGFGQPQNTPPTTKTSFNFGQTPNQSQEPPKTNAFGATSSNTFAGVGTQQSQQNGAGFGQTKSQEASQKPSTPAFSFGQPQTNGNKSATANMFGATPATAQTNGGSPAPPMGLFGAQPISATPAKSGESIFSGMNSTSTTLKPNMFSFSAQPSRSPSPLVDEQQNGVQTPKTNPFGNFGAQVKTNGEQSSQSTPSLFSQPTQPSQSNGEQTPKPSNPFGGFNFSAPKQQETEKAAEDRAKSPAKDLFSSVGQQNKSACSFGQEASKPEPTTVKGFSFGDTPAQRPEVASPLKFSSAQQEDTSMLTPGSTPHKATLSPSTNIFSAAALQPSAPATQPTQEQSSTETGTGRSIFDRISHDPHASAIKPTFSFSTPGGSTSARREEPVSSNVGKSLFDRMTPSDPESQTSVPPAAFSFGLPAVATTSQTSTDMVASISATNVPSFLQPTPRQAPQQSLQAAATSTRAVSNSPADRRKLRKLNESFLAHLKTQDPQKDWSVLFHYYIDEAAKVMGKEAASVPAMQARPEPSPAQIMPAPSAPVNKTPMVFASQQPATPVHKASGMQIMAYPPPGTSNQEPKEPAKVSNPFTKLAQTPATAPANRKRSADNMTSSATEQHARPESVHYPKLPETASKTAQLFASTLDKQQPLSDNSIGFGGFGTSLESAKASAGTSSPFKPATTFDFGAAATPSAKDVNATAATAATPKTSFKPAINPADTSKAPSFGFKPTTSDATASAASAPSFGFKPAQPTNGPPAETPKAPSFGFKPSANPPPAGGFLAAFGKKADDGEKAAQKRRMDEDYDSDEEDKAAWVAKDKAQQEAKRRKIEEAAKAASGFKIASAGGHSPSIAGDSAPFTSKPSDAEKAAMSTDTPADSNVGKSLFDRITSAEKAPEFSPAPSLFSASTSNPAGASNLFSPSTKAITSSLFAPKAGLSSGFKFGAPVPGNQADKVPAEKDQGSGDKAWTPNTPIKFGGAPATTQSTTPAAPPPMFSGLFGASKTSAQKDDGEAGKLAPPAVGFTFGAPKGVSADVSRATTPGVTTDGESSVAAENGTGDATDAEPSEQQNDQQVEDMAALTPQERADEDVLFEASMAKAQKMDQNKDDGGPGWVERGKGPLYILKNKSTGKVRVVLKISPLGRLAMNFSPVAGMQYSCPPGRKMVQATFFDHIEVSKEKERGSLRPSSWSIQVREAGDAQEIARILTEAAGK</sequence>
<feature type="compositionally biased region" description="Low complexity" evidence="1">
    <location>
        <begin position="64"/>
        <end position="88"/>
    </location>
</feature>
<dbReference type="SUPFAM" id="SSF50729">
    <property type="entry name" value="PH domain-like"/>
    <property type="match status" value="1"/>
</dbReference>
<feature type="region of interest" description="Disordered" evidence="1">
    <location>
        <begin position="1095"/>
        <end position="1236"/>
    </location>
</feature>
<evidence type="ECO:0000313" key="3">
    <source>
        <dbReference type="EMBL" id="KAK5109936.1"/>
    </source>
</evidence>
<reference evidence="3" key="1">
    <citation type="submission" date="2023-08" db="EMBL/GenBank/DDBJ databases">
        <title>Black Yeasts Isolated from many extreme environments.</title>
        <authorList>
            <person name="Coleine C."/>
            <person name="Stajich J.E."/>
            <person name="Selbmann L."/>
        </authorList>
    </citation>
    <scope>NUCLEOTIDE SEQUENCE</scope>
    <source>
        <strain evidence="3">CCFEE 5401</strain>
    </source>
</reference>
<dbReference type="InterPro" id="IPR000156">
    <property type="entry name" value="Ran_bind_dom"/>
</dbReference>
<evidence type="ECO:0000259" key="2">
    <source>
        <dbReference type="PROSITE" id="PS50196"/>
    </source>
</evidence>
<comment type="caution">
    <text evidence="3">The sequence shown here is derived from an EMBL/GenBank/DDBJ whole genome shotgun (WGS) entry which is preliminary data.</text>
</comment>
<feature type="compositionally biased region" description="Polar residues" evidence="1">
    <location>
        <begin position="290"/>
        <end position="333"/>
    </location>
</feature>
<protein>
    <recommendedName>
        <fullName evidence="2">RanBD1 domain-containing protein</fullName>
    </recommendedName>
</protein>
<feature type="compositionally biased region" description="Basic and acidic residues" evidence="1">
    <location>
        <begin position="940"/>
        <end position="955"/>
    </location>
</feature>
<feature type="compositionally biased region" description="Polar residues" evidence="1">
    <location>
        <begin position="407"/>
        <end position="417"/>
    </location>
</feature>
<feature type="region of interest" description="Disordered" evidence="1">
    <location>
        <begin position="864"/>
        <end position="1072"/>
    </location>
</feature>
<dbReference type="InterPro" id="IPR011993">
    <property type="entry name" value="PH-like_dom_sf"/>
</dbReference>
<feature type="compositionally biased region" description="Basic and acidic residues" evidence="1">
    <location>
        <begin position="387"/>
        <end position="401"/>
    </location>
</feature>
<feature type="compositionally biased region" description="Low complexity" evidence="1">
    <location>
        <begin position="524"/>
        <end position="536"/>
    </location>
</feature>
<gene>
    <name evidence="3" type="ORF">LTR62_006425</name>
</gene>
<dbReference type="Proteomes" id="UP001310890">
    <property type="component" value="Unassembled WGS sequence"/>
</dbReference>
<feature type="compositionally biased region" description="Polar residues" evidence="1">
    <location>
        <begin position="1190"/>
        <end position="1201"/>
    </location>
</feature>
<dbReference type="InterPro" id="IPR053074">
    <property type="entry name" value="NPC_Nucleoporin"/>
</dbReference>
<feature type="compositionally biased region" description="Polar residues" evidence="1">
    <location>
        <begin position="602"/>
        <end position="627"/>
    </location>
</feature>
<evidence type="ECO:0000313" key="4">
    <source>
        <dbReference type="Proteomes" id="UP001310890"/>
    </source>
</evidence>
<feature type="region of interest" description="Disordered" evidence="1">
    <location>
        <begin position="1"/>
        <end position="566"/>
    </location>
</feature>
<feature type="compositionally biased region" description="Polar residues" evidence="1">
    <location>
        <begin position="340"/>
        <end position="371"/>
    </location>
</feature>
<organism evidence="3 4">
    <name type="scientific">Meristemomyces frigidus</name>
    <dbReference type="NCBI Taxonomy" id="1508187"/>
    <lineage>
        <taxon>Eukaryota</taxon>
        <taxon>Fungi</taxon>
        <taxon>Dikarya</taxon>
        <taxon>Ascomycota</taxon>
        <taxon>Pezizomycotina</taxon>
        <taxon>Dothideomycetes</taxon>
        <taxon>Dothideomycetidae</taxon>
        <taxon>Mycosphaerellales</taxon>
        <taxon>Teratosphaeriaceae</taxon>
        <taxon>Meristemomyces</taxon>
    </lineage>
</organism>
<dbReference type="Gene3D" id="2.30.29.30">
    <property type="entry name" value="Pleckstrin-homology domain (PH domain)/Phosphotyrosine-binding domain (PTB)"/>
    <property type="match status" value="1"/>
</dbReference>
<feature type="domain" description="RanBD1" evidence="2">
    <location>
        <begin position="1215"/>
        <end position="1365"/>
    </location>
</feature>
<dbReference type="Pfam" id="PF00638">
    <property type="entry name" value="Ran_BP1"/>
    <property type="match status" value="1"/>
</dbReference>
<dbReference type="PROSITE" id="PS50196">
    <property type="entry name" value="RANBD1"/>
    <property type="match status" value="1"/>
</dbReference>
<feature type="compositionally biased region" description="Polar residues" evidence="1">
    <location>
        <begin position="450"/>
        <end position="466"/>
    </location>
</feature>